<evidence type="ECO:0000256" key="6">
    <source>
        <dbReference type="SAM" id="MobiDB-lite"/>
    </source>
</evidence>
<keyword evidence="5" id="KW-0966">Cell projection</keyword>
<feature type="domain" description="Doublecortin" evidence="7">
    <location>
        <begin position="154"/>
        <end position="233"/>
    </location>
</feature>
<dbReference type="GeneTree" id="ENSGT00940000154242"/>
<feature type="compositionally biased region" description="Polar residues" evidence="6">
    <location>
        <begin position="1342"/>
        <end position="1352"/>
    </location>
</feature>
<dbReference type="InterPro" id="IPR003533">
    <property type="entry name" value="Doublecortin_dom"/>
</dbReference>
<dbReference type="GO" id="GO:0042461">
    <property type="term" value="P:photoreceptor cell development"/>
    <property type="evidence" value="ECO:0007669"/>
    <property type="project" value="TreeGrafter"/>
</dbReference>
<keyword evidence="3" id="KW-0963">Cytoplasm</keyword>
<feature type="compositionally biased region" description="Basic and acidic residues" evidence="6">
    <location>
        <begin position="621"/>
        <end position="631"/>
    </location>
</feature>
<protein>
    <recommendedName>
        <fullName evidence="7">Doublecortin domain-containing protein</fullName>
    </recommendedName>
</protein>
<feature type="compositionally biased region" description="Low complexity" evidence="6">
    <location>
        <begin position="1563"/>
        <end position="1573"/>
    </location>
</feature>
<feature type="region of interest" description="Disordered" evidence="6">
    <location>
        <begin position="654"/>
        <end position="955"/>
    </location>
</feature>
<feature type="compositionally biased region" description="Polar residues" evidence="6">
    <location>
        <begin position="1172"/>
        <end position="1182"/>
    </location>
</feature>
<feature type="compositionally biased region" description="Polar residues" evidence="6">
    <location>
        <begin position="604"/>
        <end position="619"/>
    </location>
</feature>
<dbReference type="GeneID" id="120820148"/>
<evidence type="ECO:0000313" key="8">
    <source>
        <dbReference type="Ensembl" id="ENSGACP00000055158.1"/>
    </source>
</evidence>
<feature type="region of interest" description="Disordered" evidence="6">
    <location>
        <begin position="975"/>
        <end position="1627"/>
    </location>
</feature>
<proteinExistence type="predicted"/>
<feature type="compositionally biased region" description="Low complexity" evidence="6">
    <location>
        <begin position="1501"/>
        <end position="1513"/>
    </location>
</feature>
<feature type="compositionally biased region" description="Acidic residues" evidence="6">
    <location>
        <begin position="2294"/>
        <end position="2316"/>
    </location>
</feature>
<keyword evidence="9" id="KW-1185">Reference proteome</keyword>
<dbReference type="GO" id="GO:0005930">
    <property type="term" value="C:axoneme"/>
    <property type="evidence" value="ECO:0007669"/>
    <property type="project" value="TreeGrafter"/>
</dbReference>
<feature type="compositionally biased region" description="Polar residues" evidence="6">
    <location>
        <begin position="698"/>
        <end position="718"/>
    </location>
</feature>
<feature type="compositionally biased region" description="Low complexity" evidence="6">
    <location>
        <begin position="1201"/>
        <end position="1214"/>
    </location>
</feature>
<dbReference type="Ensembl" id="ENSGACT00000038107.1">
    <property type="protein sequence ID" value="ENSGACP00000055158.1"/>
    <property type="gene ID" value="ENSGACG00000035442.1"/>
</dbReference>
<evidence type="ECO:0000256" key="2">
    <source>
        <dbReference type="ARBA" id="ARBA00004496"/>
    </source>
</evidence>
<dbReference type="PANTHER" id="PTHR23005:SF3">
    <property type="entry name" value="RETINITIS PIGMENTOSA 1-LIKE 1 PROTEIN"/>
    <property type="match status" value="1"/>
</dbReference>
<reference evidence="8" key="3">
    <citation type="submission" date="2025-09" db="UniProtKB">
        <authorList>
            <consortium name="Ensembl"/>
        </authorList>
    </citation>
    <scope>IDENTIFICATION</scope>
</reference>
<feature type="region of interest" description="Disordered" evidence="6">
    <location>
        <begin position="119"/>
        <end position="154"/>
    </location>
</feature>
<feature type="region of interest" description="Disordered" evidence="6">
    <location>
        <begin position="447"/>
        <end position="478"/>
    </location>
</feature>
<feature type="compositionally biased region" description="Polar residues" evidence="6">
    <location>
        <begin position="2053"/>
        <end position="2064"/>
    </location>
</feature>
<feature type="compositionally biased region" description="Basic and acidic residues" evidence="6">
    <location>
        <begin position="1659"/>
        <end position="1682"/>
    </location>
</feature>
<dbReference type="Gene3D" id="3.10.20.230">
    <property type="entry name" value="Doublecortin domain"/>
    <property type="match status" value="2"/>
</dbReference>
<dbReference type="GO" id="GO:0035082">
    <property type="term" value="P:axoneme assembly"/>
    <property type="evidence" value="ECO:0007669"/>
    <property type="project" value="TreeGrafter"/>
</dbReference>
<dbReference type="SMART" id="SM00537">
    <property type="entry name" value="DCX"/>
    <property type="match status" value="2"/>
</dbReference>
<feature type="region of interest" description="Disordered" evidence="6">
    <location>
        <begin position="1642"/>
        <end position="1726"/>
    </location>
</feature>
<reference evidence="8" key="2">
    <citation type="submission" date="2025-08" db="UniProtKB">
        <authorList>
            <consortium name="Ensembl"/>
        </authorList>
    </citation>
    <scope>IDENTIFICATION</scope>
</reference>
<feature type="region of interest" description="Disordered" evidence="6">
    <location>
        <begin position="2004"/>
        <end position="2071"/>
    </location>
</feature>
<feature type="region of interest" description="Disordered" evidence="6">
    <location>
        <begin position="2146"/>
        <end position="2508"/>
    </location>
</feature>
<evidence type="ECO:0000256" key="1">
    <source>
        <dbReference type="ARBA" id="ARBA00004316"/>
    </source>
</evidence>
<feature type="compositionally biased region" description="Basic and acidic residues" evidence="6">
    <location>
        <begin position="1298"/>
        <end position="1311"/>
    </location>
</feature>
<name>A0AAQ4QXE8_GASAC</name>
<dbReference type="InterPro" id="IPR036572">
    <property type="entry name" value="Doublecortin_dom_sf"/>
</dbReference>
<dbReference type="GO" id="GO:0035556">
    <property type="term" value="P:intracellular signal transduction"/>
    <property type="evidence" value="ECO:0007669"/>
    <property type="project" value="InterPro"/>
</dbReference>
<feature type="compositionally biased region" description="Basic and acidic residues" evidence="6">
    <location>
        <begin position="1428"/>
        <end position="1437"/>
    </location>
</feature>
<dbReference type="RefSeq" id="XP_040033602.1">
    <property type="nucleotide sequence ID" value="XM_040177668.1"/>
</dbReference>
<feature type="compositionally biased region" description="Low complexity" evidence="6">
    <location>
        <begin position="1439"/>
        <end position="1459"/>
    </location>
</feature>
<organism evidence="8 9">
    <name type="scientific">Gasterosteus aculeatus aculeatus</name>
    <name type="common">three-spined stickleback</name>
    <dbReference type="NCBI Taxonomy" id="481459"/>
    <lineage>
        <taxon>Eukaryota</taxon>
        <taxon>Metazoa</taxon>
        <taxon>Chordata</taxon>
        <taxon>Craniata</taxon>
        <taxon>Vertebrata</taxon>
        <taxon>Euteleostomi</taxon>
        <taxon>Actinopterygii</taxon>
        <taxon>Neopterygii</taxon>
        <taxon>Teleostei</taxon>
        <taxon>Neoteleostei</taxon>
        <taxon>Acanthomorphata</taxon>
        <taxon>Eupercaria</taxon>
        <taxon>Perciformes</taxon>
        <taxon>Cottioidei</taxon>
        <taxon>Gasterosteales</taxon>
        <taxon>Gasterosteidae</taxon>
        <taxon>Gasterosteus</taxon>
    </lineage>
</organism>
<dbReference type="Pfam" id="PF03607">
    <property type="entry name" value="DCX"/>
    <property type="match status" value="2"/>
</dbReference>
<dbReference type="PANTHER" id="PTHR23005">
    <property type="entry name" value="RETINITIS PIGMENTOSA 1 PROTEIN"/>
    <property type="match status" value="1"/>
</dbReference>
<dbReference type="KEGG" id="gat:120820148"/>
<feature type="compositionally biased region" description="Basic and acidic residues" evidence="6">
    <location>
        <begin position="878"/>
        <end position="889"/>
    </location>
</feature>
<feature type="compositionally biased region" description="Acidic residues" evidence="6">
    <location>
        <begin position="2257"/>
        <end position="2283"/>
    </location>
</feature>
<feature type="compositionally biased region" description="Low complexity" evidence="6">
    <location>
        <begin position="1890"/>
        <end position="1904"/>
    </location>
</feature>
<feature type="compositionally biased region" description="Polar residues" evidence="6">
    <location>
        <begin position="778"/>
        <end position="811"/>
    </location>
</feature>
<dbReference type="CTD" id="101882236"/>
<evidence type="ECO:0000256" key="5">
    <source>
        <dbReference type="ARBA" id="ARBA00023273"/>
    </source>
</evidence>
<dbReference type="RefSeq" id="XP_040033603.1">
    <property type="nucleotide sequence ID" value="XM_040177669.1"/>
</dbReference>
<feature type="compositionally biased region" description="Polar residues" evidence="6">
    <location>
        <begin position="822"/>
        <end position="832"/>
    </location>
</feature>
<feature type="compositionally biased region" description="Polar residues" evidence="6">
    <location>
        <begin position="1004"/>
        <end position="1013"/>
    </location>
</feature>
<feature type="compositionally biased region" description="Basic and acidic residues" evidence="6">
    <location>
        <begin position="1399"/>
        <end position="1414"/>
    </location>
</feature>
<feature type="compositionally biased region" description="Basic and acidic residues" evidence="6">
    <location>
        <begin position="290"/>
        <end position="302"/>
    </location>
</feature>
<dbReference type="SUPFAM" id="SSF89837">
    <property type="entry name" value="Doublecortin (DC)"/>
    <property type="match status" value="2"/>
</dbReference>
<accession>A0AAQ4QXE8</accession>
<feature type="region of interest" description="Disordered" evidence="6">
    <location>
        <begin position="580"/>
        <end position="631"/>
    </location>
</feature>
<feature type="compositionally biased region" description="Polar residues" evidence="6">
    <location>
        <begin position="1586"/>
        <end position="1598"/>
    </location>
</feature>
<feature type="compositionally biased region" description="Low complexity" evidence="6">
    <location>
        <begin position="894"/>
        <end position="911"/>
    </location>
</feature>
<feature type="region of interest" description="Disordered" evidence="6">
    <location>
        <begin position="241"/>
        <end position="310"/>
    </location>
</feature>
<feature type="compositionally biased region" description="Acidic residues" evidence="6">
    <location>
        <begin position="980"/>
        <end position="995"/>
    </location>
</feature>
<feature type="compositionally biased region" description="Acidic residues" evidence="6">
    <location>
        <begin position="1224"/>
        <end position="1233"/>
    </location>
</feature>
<evidence type="ECO:0000259" key="7">
    <source>
        <dbReference type="PROSITE" id="PS50309"/>
    </source>
</evidence>
<feature type="compositionally biased region" description="Low complexity" evidence="6">
    <location>
        <begin position="1528"/>
        <end position="1537"/>
    </location>
</feature>
<feature type="compositionally biased region" description="Basic residues" evidence="6">
    <location>
        <begin position="2485"/>
        <end position="2498"/>
    </location>
</feature>
<dbReference type="FunFam" id="3.10.20.230:FF:000006">
    <property type="entry name" value="Oxygen-regulated protein 1"/>
    <property type="match status" value="1"/>
</dbReference>
<feature type="compositionally biased region" description="Acidic residues" evidence="6">
    <location>
        <begin position="2170"/>
        <end position="2224"/>
    </location>
</feature>
<feature type="region of interest" description="Disordered" evidence="6">
    <location>
        <begin position="1816"/>
        <end position="1943"/>
    </location>
</feature>
<sequence length="2508" mass="268551">MHLVHAEMWDPRPPCKYASPLTPRTPSSRLTTASPAKRITFYKSGDSQFGGVRMAVHKRSFKCFDALLDDLSQKVPLPFGVRTVTTPRGTHAVKHLEQLQDGGCYLCSDRRQTKPVNMELAGKRPSGWYHHGRGPQRPESSSGTPPGHSSHRQRRILLVKNSEPGVRRSLVLNRRSTRSLRAFLDEASEVMQFHIRKLYTAEGRRIDSVQSLTTCPGVLVCVGREAFSPVLVNFIRKSSEEKLPGLGPRTPGNGARSPAAQGLRSPPHGAQSSEFSEGPESKKNVNFGLETKKSIIHPRSDSSNRSARFSLSSEKSYGHGVNAYSHGRPAIMNDDIEKRVLVNKDGSLSVEMRVRFRLQSDETLQWSTQVKKSPSVTNECCPTSQAEADYLQQGQSESCSDPDCASFHPEGVDYSNQPPQRVLEGNICHCCYQRPKQQYDLWENPAHSHRKAPVPPPHASSRTHTVRRHTHSSSSSSSCNSRRVVRCRARVSSCTGGPEQSQLVQEEMFVTEHVESRVEQDEETHVEVCRVSRCCSRTEVVADLRPLSRKSVEDEVMMEEEGERSPSVISCSSHILQSLKGDQDDDLPASASQCCHGNKPSPSPTRQGDEPTSNVSVGSVHSKEQKGCDEETGSRAVSAASFCHCGAADEHSTADAAENDRAPSSMSKTSRASCRSSTAAITEDKRAADEEEEEGNRVVSSLSGHTALSLQSRASSVCPNCGGCKPNSDADSRASQKSHHSKQASPKPSKPLPGQTDTSNGSDNDDDDGSEGSAGSTQSNKSNLTQNGRCSATPSGLTGSARGATSRTSNPEGAGAEEVRTPSASSPTSQRSNRSHKSVCEDGGAAEREGRSPSAVSAVSNKSTKSHKSHSSATAGIEPREEAKGDNTVERTQSSLSAKSGASAKSSASAKIRTKVASPINIAAVEEDDKRTHSALSDKPGRQERPDSVLSAKSAKSNALATIGASQSAACSHCAREVSPADEPEATGHDEEIEAEERAVSAMSAKSNMSVKSNKSHKFTKAPERPLSPRCGTGADGEGRAASQVSGRSVNGRSSLMVEDGQQRSESVISAKSASSAKSRRTNSPAKDEAKTESRTPSAISGKSHISAKSSKSQKSNPTTASPNLNDAGIPSAEMNGDTQGNENGRVASVLSVKSEASARSRTSHKSERNLKPSTPIANVTIKTPDGVDEEGNEETERPQSAASVKSTVSTSSRKSQHKAPAETGDENFVEEDLPSKSQGREPSPRSACSSPTRSPKAASPVQHLLPGETRGPSALSVPSTVSAKSCKLKCNCGAASAKDERQREKKKSNEELDNEEASDRAPSILSSSTRRSRRESGGTEQTLSRNSSGSVSLGLPEDQDTADSDSGKSSVSFHTNVERKSKVMTATPLVPKSTEQSSLKEEREETPHNHRAVDIPTIETPGGSQHKGKEDGEQITERGASAFSAKSSRSNKSSCNCGVKAPTEAGNYLETASVKSGSSSSNAGAIDDRRSLARAKVRSKSPSSASAKNASVRSKGDDSGKGHKAKSSASVRTSSSQKKEIKSLSPVHSNRIGGSKVETHTESTLSHSLSAADMLKETMAAVRPHSQQSKASKTSGKSVVRKGARSRNEADQEDRELSPACLPNASPNEVVSEWLRSIPANSSMLSLGDEPNEEDAEENPKEGEGEEMKEAPVEVEEQGKEEAEEGEEKEEEVGCGGAEEKQSSGVAPHDSVSSRPKTLLLNDDALPRSSRSSAAVMKILLRSSLSRCQSMPEVSPVYGRKLSSSARCLLDCLAQLQVIDPSLSPGFDPKKDQKYEDFMVILQSLWLTEPRNTETEAAKVPGTEQVSPPRSSSGLGMSLGSGGSGKEKENGNPQSKTNGAEKVVEGGTPDVTEGPAEEQSSLPPGLDGAKAAESPSSSDKSSANGCCKSPTDNERETPDDTSSTAPSTILRAPMSKRKSHDPDPEWVLKLLKKLEKQFMDHYVNAMAEFKVRWDLDDNLVLDAMIGELKDEVSRRIQSSVESEVRKIQSRAGRGGRLPRPPQRGNLSKESTMTENRRRILKVIKNQSRKTAESLSDGETTGDCSDQRSEDEYCPCDACVLKKMAARPVRENPLAAEAPVMMEFDLRKILQLKKTPAPAAVSVQPTEGGGDGKVSVEEGRSLEVLQEVEEEDEEDVTKEDIKACVVLEETIPEEEEEMGEEEDKAVEEVEAEREESSAGEEQEEEGGEEAGEEETSENGEEEEAECKCQSARNKEEEEETAEGEDAEETSGNTGEAETGDEGEDEGEEPEEGETGTGEEESDMDTVKEAAAGEDVGEEEAERDECEVSDFKEDTEETSGRDSLGEEASGETEEDNAAKREESTLVEEFGEGNVSSSAGDEEEGDDGVGEGESDGDKTRGESEEHGGEASEEERTSLQGRAPSATEGEEADGEDSDGKRPSNASVEEGEGRESTIKGDGSALLHQYTRTSVESQPGSLEDVDAEARRPAVDSMAVPKATGGGSGQRRSRSPGRVQRRKPKEADGEQEDF</sequence>
<feature type="compositionally biased region" description="Polar residues" evidence="6">
    <location>
        <begin position="1107"/>
        <end position="1125"/>
    </location>
</feature>
<dbReference type="GO" id="GO:0060041">
    <property type="term" value="P:retina development in camera-type eye"/>
    <property type="evidence" value="ECO:0007669"/>
    <property type="project" value="TreeGrafter"/>
</dbReference>
<evidence type="ECO:0000313" key="9">
    <source>
        <dbReference type="Proteomes" id="UP000007635"/>
    </source>
</evidence>
<feature type="compositionally biased region" description="Basic and acidic residues" evidence="6">
    <location>
        <begin position="2373"/>
        <end position="2394"/>
    </location>
</feature>
<comment type="subcellular location">
    <subcellularLocation>
        <location evidence="1">Cell projection</location>
    </subcellularLocation>
    <subcellularLocation>
        <location evidence="2">Cytoplasm</location>
    </subcellularLocation>
</comment>
<feature type="domain" description="Doublecortin" evidence="7">
    <location>
        <begin position="37"/>
        <end position="119"/>
    </location>
</feature>
<feature type="compositionally biased region" description="Polar residues" evidence="6">
    <location>
        <begin position="2445"/>
        <end position="2455"/>
    </location>
</feature>
<dbReference type="PROSITE" id="PS50309">
    <property type="entry name" value="DC"/>
    <property type="match status" value="2"/>
</dbReference>
<feature type="compositionally biased region" description="Polar residues" evidence="6">
    <location>
        <begin position="1043"/>
        <end position="1054"/>
    </location>
</feature>
<feature type="compositionally biased region" description="Low complexity" evidence="6">
    <location>
        <begin position="664"/>
        <end position="681"/>
    </location>
</feature>
<feature type="compositionally biased region" description="Acidic residues" evidence="6">
    <location>
        <begin position="2146"/>
        <end position="2157"/>
    </location>
</feature>
<keyword evidence="4" id="KW-0677">Repeat</keyword>
<evidence type="ECO:0000256" key="4">
    <source>
        <dbReference type="ARBA" id="ARBA00022737"/>
    </source>
</evidence>
<feature type="compositionally biased region" description="Acidic residues" evidence="6">
    <location>
        <begin position="2358"/>
        <end position="2372"/>
    </location>
</feature>
<evidence type="ECO:0000256" key="3">
    <source>
        <dbReference type="ARBA" id="ARBA00022490"/>
    </source>
</evidence>
<feature type="compositionally biased region" description="Acidic residues" evidence="6">
    <location>
        <begin position="2236"/>
        <end position="2248"/>
    </location>
</feature>
<reference evidence="8 9" key="1">
    <citation type="journal article" date="2021" name="G3 (Bethesda)">
        <title>Improved contiguity of the threespine stickleback genome using long-read sequencing.</title>
        <authorList>
            <person name="Nath S."/>
            <person name="Shaw D.E."/>
            <person name="White M.A."/>
        </authorList>
    </citation>
    <scope>NUCLEOTIDE SEQUENCE [LARGE SCALE GENOMIC DNA]</scope>
    <source>
        <strain evidence="8 9">Lake Benthic</strain>
    </source>
</reference>
<dbReference type="Proteomes" id="UP000007635">
    <property type="component" value="Chromosome I"/>
</dbReference>
<feature type="compositionally biased region" description="Acidic residues" evidence="6">
    <location>
        <begin position="1683"/>
        <end position="1694"/>
    </location>
</feature>